<accession>A0A9E7KST9</accession>
<keyword evidence="1" id="KW-1133">Transmembrane helix</keyword>
<gene>
    <name evidence="2" type="ORF">MUK42_03467</name>
</gene>
<evidence type="ECO:0000313" key="2">
    <source>
        <dbReference type="EMBL" id="URE26269.1"/>
    </source>
</evidence>
<reference evidence="2" key="1">
    <citation type="submission" date="2022-05" db="EMBL/GenBank/DDBJ databases">
        <title>The Musa troglodytarum L. genome provides insights into the mechanism of non-climacteric behaviour and enrichment of carotenoids.</title>
        <authorList>
            <person name="Wang J."/>
        </authorList>
    </citation>
    <scope>NUCLEOTIDE SEQUENCE</scope>
    <source>
        <tissue evidence="2">Leaf</tissue>
    </source>
</reference>
<dbReference type="Pfam" id="PF05212">
    <property type="entry name" value="DUF707"/>
    <property type="match status" value="1"/>
</dbReference>
<dbReference type="InterPro" id="IPR007877">
    <property type="entry name" value="DUF707"/>
</dbReference>
<name>A0A9E7KST9_9LILI</name>
<dbReference type="OrthoDB" id="9985979at2759"/>
<dbReference type="PANTHER" id="PTHR31210">
    <property type="entry name" value="OS06G0731900 PROTEIN"/>
    <property type="match status" value="1"/>
</dbReference>
<proteinExistence type="predicted"/>
<organism evidence="2 3">
    <name type="scientific">Musa troglodytarum</name>
    <name type="common">fe'i banana</name>
    <dbReference type="NCBI Taxonomy" id="320322"/>
    <lineage>
        <taxon>Eukaryota</taxon>
        <taxon>Viridiplantae</taxon>
        <taxon>Streptophyta</taxon>
        <taxon>Embryophyta</taxon>
        <taxon>Tracheophyta</taxon>
        <taxon>Spermatophyta</taxon>
        <taxon>Magnoliopsida</taxon>
        <taxon>Liliopsida</taxon>
        <taxon>Zingiberales</taxon>
        <taxon>Musaceae</taxon>
        <taxon>Musa</taxon>
    </lineage>
</organism>
<dbReference type="PANTHER" id="PTHR31210:SF38">
    <property type="entry name" value="LYSINE KETOGLUTARATE REDUCTASE TRANS-SPLICING RELATED 1"/>
    <property type="match status" value="1"/>
</dbReference>
<feature type="transmembrane region" description="Helical" evidence="1">
    <location>
        <begin position="21"/>
        <end position="40"/>
    </location>
</feature>
<sequence>MAKFGTGGRSALPRKSNENMRLIISTVIGIVLGYLIGISFPTVSITKLHFPSSIISYIEDRNSGITTQTLLNHAWTSANNQNRNNATSNTTDTLKTTQSGFTAILILYINCLADLCSYKSQRCRKTTTWHHCAESDFYLCRLWGNPDEDLITQQKYLVTFTVGYDQKKNIDAAVKKFSENFAILLFHYDGRTSEWDEFEWSKRAIHVSTRKQTKWWYAKRFLHPDIVAPYEYIFIWDEDLGVQHFDAEEYIRLVKKHGLEISQPGLEPDKGLTWQMTKRRGDREVHKETEEKPGWCADPHLPPCAAFVEIMATVFSRDAWRCVWHMIQNDLVHGWGLDFALRKCVEPAHEKIGVVDSQWIIHQVVPSLGNQGQSENGKAPWEGVRERCRKEWEMFRKRLSEAEKAYYVSKGMARPNSTGV</sequence>
<dbReference type="AlphaFoldDB" id="A0A9E7KST9"/>
<keyword evidence="1" id="KW-0472">Membrane</keyword>
<evidence type="ECO:0000256" key="1">
    <source>
        <dbReference type="SAM" id="Phobius"/>
    </source>
</evidence>
<protein>
    <submittedName>
        <fullName evidence="2">Lysine ketoglutarate reductase trans-splicing related 1</fullName>
    </submittedName>
</protein>
<dbReference type="EMBL" id="CP097510">
    <property type="protein sequence ID" value="URE26269.1"/>
    <property type="molecule type" value="Genomic_DNA"/>
</dbReference>
<keyword evidence="3" id="KW-1185">Reference proteome</keyword>
<dbReference type="Proteomes" id="UP001055439">
    <property type="component" value="Chromosome 8"/>
</dbReference>
<keyword evidence="1" id="KW-0812">Transmembrane</keyword>
<evidence type="ECO:0000313" key="3">
    <source>
        <dbReference type="Proteomes" id="UP001055439"/>
    </source>
</evidence>